<dbReference type="SUPFAM" id="SSF54919">
    <property type="entry name" value="Nucleoside diphosphate kinase, NDK"/>
    <property type="match status" value="1"/>
</dbReference>
<dbReference type="Proteomes" id="UP001153365">
    <property type="component" value="Unassembled WGS sequence"/>
</dbReference>
<organism evidence="1 2">
    <name type="scientific">Phakopsora pachyrhizi</name>
    <name type="common">Asian soybean rust disease fungus</name>
    <dbReference type="NCBI Taxonomy" id="170000"/>
    <lineage>
        <taxon>Eukaryota</taxon>
        <taxon>Fungi</taxon>
        <taxon>Dikarya</taxon>
        <taxon>Basidiomycota</taxon>
        <taxon>Pucciniomycotina</taxon>
        <taxon>Pucciniomycetes</taxon>
        <taxon>Pucciniales</taxon>
        <taxon>Phakopsoraceae</taxon>
        <taxon>Phakopsora</taxon>
    </lineage>
</organism>
<proteinExistence type="predicted"/>
<protein>
    <submittedName>
        <fullName evidence="1">Uncharacterized protein</fullName>
    </submittedName>
</protein>
<feature type="non-terminal residue" evidence="1">
    <location>
        <position position="118"/>
    </location>
</feature>
<dbReference type="AlphaFoldDB" id="A0AAV0AIJ5"/>
<dbReference type="Gene3D" id="3.30.70.141">
    <property type="entry name" value="Nucleoside diphosphate kinase-like domain"/>
    <property type="match status" value="1"/>
</dbReference>
<comment type="caution">
    <text evidence="1">The sequence shown here is derived from an EMBL/GenBank/DDBJ whole genome shotgun (WGS) entry which is preliminary data.</text>
</comment>
<feature type="non-terminal residue" evidence="1">
    <location>
        <position position="1"/>
    </location>
</feature>
<name>A0AAV0AIJ5_PHAPC</name>
<sequence length="118" mass="13066">SPKPIPAKFTVAILHSETINHVICSTVKSRLNSTGFKILTERMISLESLSDIHSLGLSEPTSEGLSVGSNLMYLLSRSRAVQVWKELVEPDPRRTDLPARSGSLRFMFGRDLVWAAQS</sequence>
<accession>A0AAV0AIJ5</accession>
<dbReference type="EMBL" id="CALTRL010000210">
    <property type="protein sequence ID" value="CAH7667172.1"/>
    <property type="molecule type" value="Genomic_DNA"/>
</dbReference>
<evidence type="ECO:0000313" key="1">
    <source>
        <dbReference type="EMBL" id="CAH7667172.1"/>
    </source>
</evidence>
<reference evidence="1" key="1">
    <citation type="submission" date="2022-06" db="EMBL/GenBank/DDBJ databases">
        <authorList>
            <consortium name="SYNGENTA / RWTH Aachen University"/>
        </authorList>
    </citation>
    <scope>NUCLEOTIDE SEQUENCE</scope>
</reference>
<dbReference type="InterPro" id="IPR036850">
    <property type="entry name" value="NDK-like_dom_sf"/>
</dbReference>
<evidence type="ECO:0000313" key="2">
    <source>
        <dbReference type="Proteomes" id="UP001153365"/>
    </source>
</evidence>
<keyword evidence="2" id="KW-1185">Reference proteome</keyword>
<gene>
    <name evidence="1" type="ORF">PPACK8108_LOCUS1563</name>
</gene>